<dbReference type="Gramene" id="ERN01282">
    <property type="protein sequence ID" value="ERN01282"/>
    <property type="gene ID" value="AMTR_s00002p00251290"/>
</dbReference>
<protein>
    <recommendedName>
        <fullName evidence="1">RRM domain-containing protein</fullName>
    </recommendedName>
</protein>
<dbReference type="InterPro" id="IPR012677">
    <property type="entry name" value="Nucleotide-bd_a/b_plait_sf"/>
</dbReference>
<keyword evidence="3" id="KW-1185">Reference proteome</keyword>
<dbReference type="Proteomes" id="UP000017836">
    <property type="component" value="Unassembled WGS sequence"/>
</dbReference>
<dbReference type="eggNOG" id="ENOG502T2HR">
    <property type="taxonomic scope" value="Eukaryota"/>
</dbReference>
<dbReference type="GO" id="GO:0003723">
    <property type="term" value="F:RNA binding"/>
    <property type="evidence" value="ECO:0007669"/>
    <property type="project" value="InterPro"/>
</dbReference>
<evidence type="ECO:0000313" key="3">
    <source>
        <dbReference type="Proteomes" id="UP000017836"/>
    </source>
</evidence>
<sequence length="114" mass="12974">MAGKEDMRVFVGGLSWDSTDRQLEDAFSEFGKVLDAQWLALICSNSSSIAKARCPLFEKLISSSCFVRMFAWADENIKELQSNLRVLRFLFSLLISEYKNGCCKFQAAVCNRRD</sequence>
<dbReference type="Pfam" id="PF00076">
    <property type="entry name" value="RRM_1"/>
    <property type="match status" value="1"/>
</dbReference>
<name>W1NUI6_AMBTC</name>
<dbReference type="STRING" id="13333.W1NUI6"/>
<dbReference type="InterPro" id="IPR000504">
    <property type="entry name" value="RRM_dom"/>
</dbReference>
<dbReference type="SUPFAM" id="SSF54928">
    <property type="entry name" value="RNA-binding domain, RBD"/>
    <property type="match status" value="1"/>
</dbReference>
<dbReference type="EMBL" id="KI394767">
    <property type="protein sequence ID" value="ERN01282.1"/>
    <property type="molecule type" value="Genomic_DNA"/>
</dbReference>
<dbReference type="InterPro" id="IPR035979">
    <property type="entry name" value="RBD_domain_sf"/>
</dbReference>
<feature type="domain" description="RRM" evidence="1">
    <location>
        <begin position="9"/>
        <end position="37"/>
    </location>
</feature>
<organism evidence="2 3">
    <name type="scientific">Amborella trichopoda</name>
    <dbReference type="NCBI Taxonomy" id="13333"/>
    <lineage>
        <taxon>Eukaryota</taxon>
        <taxon>Viridiplantae</taxon>
        <taxon>Streptophyta</taxon>
        <taxon>Embryophyta</taxon>
        <taxon>Tracheophyta</taxon>
        <taxon>Spermatophyta</taxon>
        <taxon>Magnoliopsida</taxon>
        <taxon>Amborellales</taxon>
        <taxon>Amborellaceae</taxon>
        <taxon>Amborella</taxon>
    </lineage>
</organism>
<proteinExistence type="predicted"/>
<dbReference type="AlphaFoldDB" id="W1NUI6"/>
<dbReference type="Gene3D" id="3.30.70.330">
    <property type="match status" value="1"/>
</dbReference>
<reference evidence="3" key="1">
    <citation type="journal article" date="2013" name="Science">
        <title>The Amborella genome and the evolution of flowering plants.</title>
        <authorList>
            <consortium name="Amborella Genome Project"/>
        </authorList>
    </citation>
    <scope>NUCLEOTIDE SEQUENCE [LARGE SCALE GENOMIC DNA]</scope>
</reference>
<gene>
    <name evidence="2" type="ORF">AMTR_s00002p00251290</name>
</gene>
<evidence type="ECO:0000259" key="1">
    <source>
        <dbReference type="Pfam" id="PF00076"/>
    </source>
</evidence>
<accession>W1NUI6</accession>
<dbReference type="HOGENOM" id="CLU_2124390_0_0_1"/>
<evidence type="ECO:0000313" key="2">
    <source>
        <dbReference type="EMBL" id="ERN01282.1"/>
    </source>
</evidence>